<evidence type="ECO:0000313" key="1">
    <source>
        <dbReference type="EMBL" id="GHA81484.1"/>
    </source>
</evidence>
<dbReference type="AlphaFoldDB" id="A0A8J3CPA7"/>
<comment type="caution">
    <text evidence="1">The sequence shown here is derived from an EMBL/GenBank/DDBJ whole genome shotgun (WGS) entry which is preliminary data.</text>
</comment>
<protein>
    <submittedName>
        <fullName evidence="1">Uncharacterized protein</fullName>
    </submittedName>
</protein>
<evidence type="ECO:0000313" key="2">
    <source>
        <dbReference type="Proteomes" id="UP000634004"/>
    </source>
</evidence>
<dbReference type="Proteomes" id="UP000634004">
    <property type="component" value="Unassembled WGS sequence"/>
</dbReference>
<reference evidence="1" key="2">
    <citation type="submission" date="2020-09" db="EMBL/GenBank/DDBJ databases">
        <authorList>
            <person name="Sun Q."/>
            <person name="Kim S."/>
        </authorList>
    </citation>
    <scope>NUCLEOTIDE SEQUENCE</scope>
    <source>
        <strain evidence="1">KCTC 32513</strain>
    </source>
</reference>
<organism evidence="1 2">
    <name type="scientific">Algimonas arctica</name>
    <dbReference type="NCBI Taxonomy" id="1479486"/>
    <lineage>
        <taxon>Bacteria</taxon>
        <taxon>Pseudomonadati</taxon>
        <taxon>Pseudomonadota</taxon>
        <taxon>Alphaproteobacteria</taxon>
        <taxon>Maricaulales</taxon>
        <taxon>Robiginitomaculaceae</taxon>
        <taxon>Algimonas</taxon>
    </lineage>
</organism>
<proteinExistence type="predicted"/>
<accession>A0A8J3CPA7</accession>
<dbReference type="EMBL" id="BMZH01000001">
    <property type="protein sequence ID" value="GHA81484.1"/>
    <property type="molecule type" value="Genomic_DNA"/>
</dbReference>
<sequence>MCTPPPVQNPCCYAQPYMYAPPPAPVAVEPNVYVAPEPPAPVYVEPQVYTPPPPVVMMGYPEPPVPAPHYLPARK</sequence>
<name>A0A8J3CPA7_9PROT</name>
<gene>
    <name evidence="1" type="ORF">GCM10009069_00630</name>
</gene>
<keyword evidence="2" id="KW-1185">Reference proteome</keyword>
<reference evidence="1" key="1">
    <citation type="journal article" date="2014" name="Int. J. Syst. Evol. Microbiol.">
        <title>Complete genome sequence of Corynebacterium casei LMG S-19264T (=DSM 44701T), isolated from a smear-ripened cheese.</title>
        <authorList>
            <consortium name="US DOE Joint Genome Institute (JGI-PGF)"/>
            <person name="Walter F."/>
            <person name="Albersmeier A."/>
            <person name="Kalinowski J."/>
            <person name="Ruckert C."/>
        </authorList>
    </citation>
    <scope>NUCLEOTIDE SEQUENCE</scope>
    <source>
        <strain evidence="1">KCTC 32513</strain>
    </source>
</reference>